<sequence>RPAPPLGYDFDLDGAAETDPAAMQNGALGPAPGHGRMINNDSGNGPGPSAVLEFDYLLDEPTPPPKQLPKGTRLLRPGQRAPPPPQQSALPLPLPKLPPQLQQPQPQPQSSTGGSFQVHGGEQGQRPHQPFYDKSNYQQQPYLQQFRHPQAQHYPQMQLQQIFPQQQQQQHNTGEHENPQCHKLQQQEATALWEVVEPGDAHRRAHGATGEGHSISWEGNPEHLPQLLNTMPQHIFPEQNSAAPVGLQRGQLLCAHSSDESICHRHAHSGIGAGQSPWQPLRPQPQQGAATNQGIWKHPDQLRLQQQ</sequence>
<dbReference type="EMBL" id="BSDZ01000009">
    <property type="protein sequence ID" value="GLI61214.1"/>
    <property type="molecule type" value="Genomic_DNA"/>
</dbReference>
<feature type="region of interest" description="Disordered" evidence="1">
    <location>
        <begin position="162"/>
        <end position="182"/>
    </location>
</feature>
<feature type="region of interest" description="Disordered" evidence="1">
    <location>
        <begin position="269"/>
        <end position="307"/>
    </location>
</feature>
<evidence type="ECO:0000313" key="3">
    <source>
        <dbReference type="Proteomes" id="UP001165090"/>
    </source>
</evidence>
<accession>A0ABQ5RUU6</accession>
<feature type="compositionally biased region" description="Pro residues" evidence="1">
    <location>
        <begin position="80"/>
        <end position="98"/>
    </location>
</feature>
<feature type="non-terminal residue" evidence="2">
    <location>
        <position position="307"/>
    </location>
</feature>
<feature type="region of interest" description="Disordered" evidence="1">
    <location>
        <begin position="1"/>
        <end position="134"/>
    </location>
</feature>
<proteinExistence type="predicted"/>
<feature type="compositionally biased region" description="Low complexity" evidence="1">
    <location>
        <begin position="99"/>
        <end position="110"/>
    </location>
</feature>
<evidence type="ECO:0000313" key="2">
    <source>
        <dbReference type="EMBL" id="GLI61214.1"/>
    </source>
</evidence>
<comment type="caution">
    <text evidence="2">The sequence shown here is derived from an EMBL/GenBank/DDBJ whole genome shotgun (WGS) entry which is preliminary data.</text>
</comment>
<organism evidence="2 3">
    <name type="scientific">Volvox africanus</name>
    <dbReference type="NCBI Taxonomy" id="51714"/>
    <lineage>
        <taxon>Eukaryota</taxon>
        <taxon>Viridiplantae</taxon>
        <taxon>Chlorophyta</taxon>
        <taxon>core chlorophytes</taxon>
        <taxon>Chlorophyceae</taxon>
        <taxon>CS clade</taxon>
        <taxon>Chlamydomonadales</taxon>
        <taxon>Volvocaceae</taxon>
        <taxon>Volvox</taxon>
    </lineage>
</organism>
<feature type="compositionally biased region" description="Polar residues" evidence="1">
    <location>
        <begin position="284"/>
        <end position="294"/>
    </location>
</feature>
<name>A0ABQ5RUU6_9CHLO</name>
<keyword evidence="3" id="KW-1185">Reference proteome</keyword>
<protein>
    <submittedName>
        <fullName evidence="2">Uncharacterized protein</fullName>
    </submittedName>
</protein>
<dbReference type="Proteomes" id="UP001165090">
    <property type="component" value="Unassembled WGS sequence"/>
</dbReference>
<feature type="non-terminal residue" evidence="2">
    <location>
        <position position="1"/>
    </location>
</feature>
<evidence type="ECO:0000256" key="1">
    <source>
        <dbReference type="SAM" id="MobiDB-lite"/>
    </source>
</evidence>
<gene>
    <name evidence="2" type="ORF">VaNZ11_003481</name>
</gene>
<reference evidence="2 3" key="1">
    <citation type="journal article" date="2023" name="IScience">
        <title>Expanded male sex-determining region conserved during the evolution of homothallism in the green alga Volvox.</title>
        <authorList>
            <person name="Yamamoto K."/>
            <person name="Matsuzaki R."/>
            <person name="Mahakham W."/>
            <person name="Heman W."/>
            <person name="Sekimoto H."/>
            <person name="Kawachi M."/>
            <person name="Minakuchi Y."/>
            <person name="Toyoda A."/>
            <person name="Nozaki H."/>
        </authorList>
    </citation>
    <scope>NUCLEOTIDE SEQUENCE [LARGE SCALE GENOMIC DNA]</scope>
    <source>
        <strain evidence="2 3">NIES-4468</strain>
    </source>
</reference>